<dbReference type="KEGG" id="mcal:110307921"/>
<dbReference type="PANTHER" id="PTHR35968:SF1">
    <property type="entry name" value="TESTIS EXPRESSED PROTEIN 56"/>
    <property type="match status" value="1"/>
</dbReference>
<dbReference type="CTD" id="110307921"/>
<dbReference type="RefSeq" id="XP_021035858.1">
    <property type="nucleotide sequence ID" value="XM_021180199.1"/>
</dbReference>
<keyword evidence="1" id="KW-1185">Reference proteome</keyword>
<organism evidence="1 2">
    <name type="scientific">Mus caroli</name>
    <name type="common">Ryukyu mouse</name>
    <name type="synonym">Ricefield mouse</name>
    <dbReference type="NCBI Taxonomy" id="10089"/>
    <lineage>
        <taxon>Eukaryota</taxon>
        <taxon>Metazoa</taxon>
        <taxon>Chordata</taxon>
        <taxon>Craniata</taxon>
        <taxon>Vertebrata</taxon>
        <taxon>Euteleostomi</taxon>
        <taxon>Mammalia</taxon>
        <taxon>Eutheria</taxon>
        <taxon>Euarchontoglires</taxon>
        <taxon>Glires</taxon>
        <taxon>Rodentia</taxon>
        <taxon>Myomorpha</taxon>
        <taxon>Muroidea</taxon>
        <taxon>Muridae</taxon>
        <taxon>Murinae</taxon>
        <taxon>Mus</taxon>
        <taxon>Mus</taxon>
    </lineage>
</organism>
<sequence>MDVDIDPEQLFTEKMPKNYAQPDVLNHTFDLLSNLHKLLPNHLVEVLHSYRSEEDKNKCEKPEFSGLEKILARHQLPKEISLSPKPSLMPSWRRRIINNISGNWKKCHLWQKSTYEPPMGTIVARWTKKNLQPTEDLKSVIQRLSALGPIISVTPCGRQSAIVVFRDVTSACKAVSAFQSMSGDSMFQCSWQHRFMAKNKTWSRKCTSKLHLEKRESTVGDPQELHN</sequence>
<dbReference type="Proteomes" id="UP000515126">
    <property type="component" value="Chromosome 13"/>
</dbReference>
<dbReference type="Pfam" id="PF15023">
    <property type="entry name" value="DUF4523"/>
    <property type="match status" value="1"/>
</dbReference>
<gene>
    <name evidence="2" type="primary">C13H6orf201</name>
</gene>
<dbReference type="AlphaFoldDB" id="A0A6P5QYM8"/>
<name>A0A6P5QYM8_MUSCR</name>
<dbReference type="GeneID" id="110307921"/>
<dbReference type="PANTHER" id="PTHR35968">
    <property type="entry name" value="CHROMOSOME 6 C6ORF201 HOMOLOG"/>
    <property type="match status" value="1"/>
</dbReference>
<evidence type="ECO:0000313" key="1">
    <source>
        <dbReference type="Proteomes" id="UP000515126"/>
    </source>
</evidence>
<dbReference type="InterPro" id="IPR027827">
    <property type="entry name" value="Tex56"/>
</dbReference>
<accession>A0A6P5QYM8</accession>
<protein>
    <submittedName>
        <fullName evidence="2">Uncharacterized protein C6orf201 homolog</fullName>
    </submittedName>
</protein>
<evidence type="ECO:0000313" key="2">
    <source>
        <dbReference type="RefSeq" id="XP_021035858.1"/>
    </source>
</evidence>
<proteinExistence type="predicted"/>
<reference evidence="2" key="1">
    <citation type="submission" date="2025-08" db="UniProtKB">
        <authorList>
            <consortium name="RefSeq"/>
        </authorList>
    </citation>
    <scope>IDENTIFICATION</scope>
</reference>